<dbReference type="AlphaFoldDB" id="A0AAN8WUK4"/>
<keyword evidence="2" id="KW-1185">Reference proteome</keyword>
<gene>
    <name evidence="1" type="ORF">SK128_007341</name>
</gene>
<evidence type="ECO:0000313" key="1">
    <source>
        <dbReference type="EMBL" id="KAK7069028.1"/>
    </source>
</evidence>
<proteinExistence type="predicted"/>
<feature type="non-terminal residue" evidence="1">
    <location>
        <position position="1"/>
    </location>
</feature>
<sequence>TSSRAVGRSSLPQGVLPTDHPIENGVIKTPFGPVALGTLLAGIAAGGRGSEVSIEQLYQDDVVYMPQEMKAKRLSPLYAVTLSGDIAQTAVVTALTTTQNKNYIGPMGRFGNSTAAPKIFTLSTGFDGAVAYLTRAEIFAGIDAMLISQALRSQSSRIKLSQVMRMYYSDHGLPGYSQVKACNRMEAYKQLGDDDKIKEQALNFMYAYSHYFSDAQRHIEENSEFFNQIEQFYSSALNNAWSAFTSFVEYANTMKKECGRHDRVVTSATLILQVVGSRTAVV</sequence>
<dbReference type="Proteomes" id="UP001381693">
    <property type="component" value="Unassembled WGS sequence"/>
</dbReference>
<reference evidence="1 2" key="1">
    <citation type="submission" date="2023-11" db="EMBL/GenBank/DDBJ databases">
        <title>Halocaridina rubra genome assembly.</title>
        <authorList>
            <person name="Smith C."/>
        </authorList>
    </citation>
    <scope>NUCLEOTIDE SEQUENCE [LARGE SCALE GENOMIC DNA]</scope>
    <source>
        <strain evidence="1">EP-1</strain>
        <tissue evidence="1">Whole</tissue>
    </source>
</reference>
<dbReference type="EMBL" id="JAXCGZ010017048">
    <property type="protein sequence ID" value="KAK7069028.1"/>
    <property type="molecule type" value="Genomic_DNA"/>
</dbReference>
<name>A0AAN8WUK4_HALRR</name>
<protein>
    <submittedName>
        <fullName evidence="1">Uncharacterized protein</fullName>
    </submittedName>
</protein>
<organism evidence="1 2">
    <name type="scientific">Halocaridina rubra</name>
    <name type="common">Hawaiian red shrimp</name>
    <dbReference type="NCBI Taxonomy" id="373956"/>
    <lineage>
        <taxon>Eukaryota</taxon>
        <taxon>Metazoa</taxon>
        <taxon>Ecdysozoa</taxon>
        <taxon>Arthropoda</taxon>
        <taxon>Crustacea</taxon>
        <taxon>Multicrustacea</taxon>
        <taxon>Malacostraca</taxon>
        <taxon>Eumalacostraca</taxon>
        <taxon>Eucarida</taxon>
        <taxon>Decapoda</taxon>
        <taxon>Pleocyemata</taxon>
        <taxon>Caridea</taxon>
        <taxon>Atyoidea</taxon>
        <taxon>Atyidae</taxon>
        <taxon>Halocaridina</taxon>
    </lineage>
</organism>
<comment type="caution">
    <text evidence="1">The sequence shown here is derived from an EMBL/GenBank/DDBJ whole genome shotgun (WGS) entry which is preliminary data.</text>
</comment>
<evidence type="ECO:0000313" key="2">
    <source>
        <dbReference type="Proteomes" id="UP001381693"/>
    </source>
</evidence>
<accession>A0AAN8WUK4</accession>